<evidence type="ECO:0000313" key="5">
    <source>
        <dbReference type="Proteomes" id="UP000679992"/>
    </source>
</evidence>
<organism evidence="4 5">
    <name type="scientific">Paenibacillus vini</name>
    <dbReference type="NCBI Taxonomy" id="1476024"/>
    <lineage>
        <taxon>Bacteria</taxon>
        <taxon>Bacillati</taxon>
        <taxon>Bacillota</taxon>
        <taxon>Bacilli</taxon>
        <taxon>Bacillales</taxon>
        <taxon>Paenibacillaceae</taxon>
        <taxon>Paenibacillus</taxon>
    </lineage>
</organism>
<evidence type="ECO:0000313" key="4">
    <source>
        <dbReference type="EMBL" id="GIP53980.1"/>
    </source>
</evidence>
<sequence>MSIFSKIAQIFDSGKNQQEQSPQGTKQVSGPLSLDTVLQEFKECSDLTRYNFPQLQAELLLFEHQIDMQIYERDVLRPLLNIRKEELDNLLSQSQFESVTETVKVVEKILQGSVALFVPQGVYLVDAYGPEKRSIEQSQTESAITGPHDAFNESLETNLSLIRQKFKSNRLKVRRFEVGELTKTRVCLLYIDGIASKEYVDEMASRIESIEYSSLYDGTMLTQLIDDFPNSLFPLFQTSERPDISVSKLNEGKIVVLADQSPSAIIAPSSFFEFFTTPDDYYNRWAVGTALRLLRYLAFIITISLTSLYVAITTYHYEMIPENLLVSLTESRSRVPFPPIIEALLMETTIEMLREAGARLPTKIGQTIGIVGGIVIGTAAVEAGFTSNILIISVAMSAIASFVIPSYVMSGSIRLIRFGLIILSGMLGNFGFIAGIALMIIHLSKLTSLGTPYTIPAAPIKPMDWKDIFIRGPFWSFHQRPSQSASPNKNPNKMKK</sequence>
<feature type="transmembrane region" description="Helical" evidence="3">
    <location>
        <begin position="293"/>
        <end position="315"/>
    </location>
</feature>
<dbReference type="Proteomes" id="UP000679992">
    <property type="component" value="Unassembled WGS sequence"/>
</dbReference>
<evidence type="ECO:0000256" key="2">
    <source>
        <dbReference type="ARBA" id="ARBA00023136"/>
    </source>
</evidence>
<keyword evidence="2 3" id="KW-0472">Membrane</keyword>
<evidence type="ECO:0000256" key="1">
    <source>
        <dbReference type="ARBA" id="ARBA00005278"/>
    </source>
</evidence>
<gene>
    <name evidence="4" type="ORF">J42TS3_30150</name>
</gene>
<dbReference type="Pfam" id="PF03323">
    <property type="entry name" value="GerA"/>
    <property type="match status" value="1"/>
</dbReference>
<dbReference type="InterPro" id="IPR004995">
    <property type="entry name" value="Spore_Ger"/>
</dbReference>
<comment type="caution">
    <text evidence="4">The sequence shown here is derived from an EMBL/GenBank/DDBJ whole genome shotgun (WGS) entry which is preliminary data.</text>
</comment>
<feature type="transmembrane region" description="Helical" evidence="3">
    <location>
        <begin position="420"/>
        <end position="443"/>
    </location>
</feature>
<proteinExistence type="inferred from homology"/>
<keyword evidence="5" id="KW-1185">Reference proteome</keyword>
<reference evidence="4 5" key="1">
    <citation type="submission" date="2021-03" db="EMBL/GenBank/DDBJ databases">
        <title>Antimicrobial resistance genes in bacteria isolated from Japanese honey, and their potential for conferring macrolide and lincosamide resistance in the American foulbrood pathogen Paenibacillus larvae.</title>
        <authorList>
            <person name="Okamoto M."/>
            <person name="Kumagai M."/>
            <person name="Kanamori H."/>
            <person name="Takamatsu D."/>
        </authorList>
    </citation>
    <scope>NUCLEOTIDE SEQUENCE [LARGE SCALE GENOMIC DNA]</scope>
    <source>
        <strain evidence="4 5">J42TS3</strain>
    </source>
</reference>
<dbReference type="RefSeq" id="WP_244861561.1">
    <property type="nucleotide sequence ID" value="NZ_BOSL01000009.1"/>
</dbReference>
<dbReference type="InterPro" id="IPR050768">
    <property type="entry name" value="UPF0353/GerABKA_families"/>
</dbReference>
<accession>A0ABQ4MEZ8</accession>
<keyword evidence="3" id="KW-0812">Transmembrane</keyword>
<dbReference type="PANTHER" id="PTHR22550">
    <property type="entry name" value="SPORE GERMINATION PROTEIN"/>
    <property type="match status" value="1"/>
</dbReference>
<dbReference type="EMBL" id="BOSL01000009">
    <property type="protein sequence ID" value="GIP53980.1"/>
    <property type="molecule type" value="Genomic_DNA"/>
</dbReference>
<comment type="similarity">
    <text evidence="1">Belongs to the GerABKA family.</text>
</comment>
<keyword evidence="3" id="KW-1133">Transmembrane helix</keyword>
<evidence type="ECO:0000256" key="3">
    <source>
        <dbReference type="SAM" id="Phobius"/>
    </source>
</evidence>
<protein>
    <submittedName>
        <fullName evidence="4">Spore germination protein</fullName>
    </submittedName>
</protein>
<name>A0ABQ4MEZ8_9BACL</name>
<dbReference type="PIRSF" id="PIRSF005690">
    <property type="entry name" value="GerBA"/>
    <property type="match status" value="1"/>
</dbReference>
<dbReference type="PANTHER" id="PTHR22550:SF5">
    <property type="entry name" value="LEUCINE ZIPPER PROTEIN 4"/>
    <property type="match status" value="1"/>
</dbReference>
<feature type="transmembrane region" description="Helical" evidence="3">
    <location>
        <begin position="389"/>
        <end position="408"/>
    </location>
</feature>